<evidence type="ECO:0000256" key="3">
    <source>
        <dbReference type="ARBA" id="ARBA00022670"/>
    </source>
</evidence>
<accession>A0A5K1K705</accession>
<keyword evidence="6 7" id="KW-0862">Zinc</keyword>
<evidence type="ECO:0000256" key="5">
    <source>
        <dbReference type="ARBA" id="ARBA00022801"/>
    </source>
</evidence>
<keyword evidence="7" id="KW-0732">Signal</keyword>
<comment type="similarity">
    <text evidence="2">Belongs to the peptidase M28 family. M28B subfamily.</text>
</comment>
<dbReference type="GO" id="GO:0008235">
    <property type="term" value="F:metalloexopeptidase activity"/>
    <property type="evidence" value="ECO:0007669"/>
    <property type="project" value="InterPro"/>
</dbReference>
<feature type="chain" id="PRO_5023978958" description="Peptide hydrolase" evidence="7">
    <location>
        <begin position="25"/>
        <end position="531"/>
    </location>
</feature>
<dbReference type="PANTHER" id="PTHR12147:SF26">
    <property type="entry name" value="PEPTIDASE M28 DOMAIN-CONTAINING PROTEIN"/>
    <property type="match status" value="1"/>
</dbReference>
<organism evidence="9">
    <name type="scientific">Ganoderma boninense</name>
    <dbReference type="NCBI Taxonomy" id="34458"/>
    <lineage>
        <taxon>Eukaryota</taxon>
        <taxon>Fungi</taxon>
        <taxon>Dikarya</taxon>
        <taxon>Basidiomycota</taxon>
        <taxon>Agaricomycotina</taxon>
        <taxon>Agaricomycetes</taxon>
        <taxon>Polyporales</taxon>
        <taxon>Polyporaceae</taxon>
        <taxon>Ganoderma</taxon>
    </lineage>
</organism>
<dbReference type="InterPro" id="IPR045175">
    <property type="entry name" value="M28_fam"/>
</dbReference>
<feature type="signal peptide" evidence="7">
    <location>
        <begin position="1"/>
        <end position="24"/>
    </location>
</feature>
<evidence type="ECO:0000256" key="7">
    <source>
        <dbReference type="RuleBase" id="RU361240"/>
    </source>
</evidence>
<sequence>MLAAGHSAAVTLLLISLADLKLDALPRAYNCLRDSYHGIHGGRHAFILDETCRTSSFSLLGLGTSVQLASELLRPYPTAERWSGPGWDLPGAQNTVSALNVKDEGGPSPVSDKPVPTFEAGAARHLVWLERTRVDPALYDAPFDTELGWVLGNLTAPPPNYLSHPRSDLASPVAQRVLDTPNSAFANKAFLLARRGGTPLRFWRYSVFPKAPIPLYPVPKAAKEKLRAVLPGIKFDPVIASVVNGISVSQLRDDIRHLTGEAPSSDIDTRHTLSAGALRAAEWLRERIEETGALCEFRHFQEGWAPNVVCTYGASTDTTDTIILGAHYDDRGSSDSGSTRAPGANDDGSGTGALVGIARAIANGGVVFRKRVQLVAFAGEEQGMVGSRVYARELKEAGANVTMMIQADMLAYHVEGEPLQLGLSDPALVGTAEVTQILANISAIYSPELTVGYSPYPGGSDHQRFYEYGFAAAQVYERIGLIKDPMYHNTGDVSERDGYDFDQIKSIAKVEFAAVLHVAGFDLSERTVGGA</sequence>
<comment type="cofactor">
    <cofactor evidence="1">
        <name>Zn(2+)</name>
        <dbReference type="ChEBI" id="CHEBI:29105"/>
    </cofactor>
</comment>
<evidence type="ECO:0000259" key="8">
    <source>
        <dbReference type="Pfam" id="PF04389"/>
    </source>
</evidence>
<dbReference type="SUPFAM" id="SSF53187">
    <property type="entry name" value="Zn-dependent exopeptidases"/>
    <property type="match status" value="1"/>
</dbReference>
<proteinExistence type="inferred from homology"/>
<dbReference type="GO" id="GO:0046872">
    <property type="term" value="F:metal ion binding"/>
    <property type="evidence" value="ECO:0007669"/>
    <property type="project" value="UniProtKB-KW"/>
</dbReference>
<dbReference type="AlphaFoldDB" id="A0A5K1K705"/>
<keyword evidence="4 7" id="KW-0479">Metal-binding</keyword>
<keyword evidence="5 7" id="KW-0378">Hydrolase</keyword>
<evidence type="ECO:0000313" key="9">
    <source>
        <dbReference type="EMBL" id="VWP01869.1"/>
    </source>
</evidence>
<keyword evidence="3 7" id="KW-0645">Protease</keyword>
<evidence type="ECO:0000256" key="1">
    <source>
        <dbReference type="ARBA" id="ARBA00001947"/>
    </source>
</evidence>
<name>A0A5K1K705_9APHY</name>
<dbReference type="Gene3D" id="3.40.630.10">
    <property type="entry name" value="Zn peptidases"/>
    <property type="match status" value="1"/>
</dbReference>
<dbReference type="EMBL" id="LR729738">
    <property type="protein sequence ID" value="VWP01869.1"/>
    <property type="molecule type" value="Genomic_DNA"/>
</dbReference>
<protein>
    <recommendedName>
        <fullName evidence="7">Peptide hydrolase</fullName>
        <ecNumber evidence="7">3.4.-.-</ecNumber>
    </recommendedName>
</protein>
<evidence type="ECO:0000256" key="4">
    <source>
        <dbReference type="ARBA" id="ARBA00022723"/>
    </source>
</evidence>
<evidence type="ECO:0000256" key="6">
    <source>
        <dbReference type="ARBA" id="ARBA00022833"/>
    </source>
</evidence>
<gene>
    <name evidence="9" type="primary">I1S2F2</name>
</gene>
<dbReference type="EC" id="3.4.-.-" evidence="7"/>
<reference evidence="9" key="1">
    <citation type="submission" date="2019-10" db="EMBL/GenBank/DDBJ databases">
        <authorList>
            <person name="Nor Muhammad N."/>
        </authorList>
    </citation>
    <scope>NUCLEOTIDE SEQUENCE</scope>
</reference>
<evidence type="ECO:0000256" key="2">
    <source>
        <dbReference type="ARBA" id="ARBA00005634"/>
    </source>
</evidence>
<dbReference type="InterPro" id="IPR007484">
    <property type="entry name" value="Peptidase_M28"/>
</dbReference>
<dbReference type="PANTHER" id="PTHR12147">
    <property type="entry name" value="METALLOPEPTIDASE M28 FAMILY MEMBER"/>
    <property type="match status" value="1"/>
</dbReference>
<dbReference type="Pfam" id="PF04389">
    <property type="entry name" value="Peptidase_M28"/>
    <property type="match status" value="1"/>
</dbReference>
<dbReference type="GO" id="GO:0006508">
    <property type="term" value="P:proteolysis"/>
    <property type="evidence" value="ECO:0007669"/>
    <property type="project" value="UniProtKB-KW"/>
</dbReference>
<feature type="domain" description="Peptidase M28" evidence="8">
    <location>
        <begin position="307"/>
        <end position="496"/>
    </location>
</feature>